<evidence type="ECO:0000256" key="1">
    <source>
        <dbReference type="SAM" id="SignalP"/>
    </source>
</evidence>
<organism evidence="2 3">
    <name type="scientific">Parvicella tangerina</name>
    <dbReference type="NCBI Taxonomy" id="2829795"/>
    <lineage>
        <taxon>Bacteria</taxon>
        <taxon>Pseudomonadati</taxon>
        <taxon>Bacteroidota</taxon>
        <taxon>Flavobacteriia</taxon>
        <taxon>Flavobacteriales</taxon>
        <taxon>Parvicellaceae</taxon>
        <taxon>Parvicella</taxon>
    </lineage>
</organism>
<evidence type="ECO:0000313" key="3">
    <source>
        <dbReference type="Proteomes" id="UP000683507"/>
    </source>
</evidence>
<dbReference type="AlphaFoldDB" id="A0A916ND19"/>
<keyword evidence="1" id="KW-0732">Signal</keyword>
<name>A0A916ND19_9FLAO</name>
<dbReference type="PROSITE" id="PS51257">
    <property type="entry name" value="PROKAR_LIPOPROTEIN"/>
    <property type="match status" value="1"/>
</dbReference>
<keyword evidence="3" id="KW-1185">Reference proteome</keyword>
<gene>
    <name evidence="2" type="ORF">CRYO30217_03021</name>
</gene>
<dbReference type="KEGG" id="ptan:CRYO30217_03021"/>
<proteinExistence type="predicted"/>
<evidence type="ECO:0000313" key="2">
    <source>
        <dbReference type="EMBL" id="CAG5086138.1"/>
    </source>
</evidence>
<accession>A0A916ND19</accession>
<feature type="signal peptide" evidence="1">
    <location>
        <begin position="1"/>
        <end position="25"/>
    </location>
</feature>
<feature type="chain" id="PRO_5037594841" description="Lipoprotein" evidence="1">
    <location>
        <begin position="26"/>
        <end position="184"/>
    </location>
</feature>
<dbReference type="Proteomes" id="UP000683507">
    <property type="component" value="Chromosome"/>
</dbReference>
<reference evidence="2" key="1">
    <citation type="submission" date="2021-04" db="EMBL/GenBank/DDBJ databases">
        <authorList>
            <person name="Rodrigo-Torres L."/>
            <person name="Arahal R. D."/>
            <person name="Lucena T."/>
        </authorList>
    </citation>
    <scope>NUCLEOTIDE SEQUENCE</scope>
    <source>
        <strain evidence="2">AS29M-1</strain>
    </source>
</reference>
<dbReference type="EMBL" id="OU015584">
    <property type="protein sequence ID" value="CAG5086138.1"/>
    <property type="molecule type" value="Genomic_DNA"/>
</dbReference>
<protein>
    <recommendedName>
        <fullName evidence="4">Lipoprotein</fullName>
    </recommendedName>
</protein>
<evidence type="ECO:0008006" key="4">
    <source>
        <dbReference type="Google" id="ProtNLM"/>
    </source>
</evidence>
<sequence length="184" mass="21107">MFVPIKPFLLGALFFLISCSSGSSTELYPEDCAYCQCIKESLIDHGVDPQELKKFEDYLVKNGQLNDNPDGRYEELMKKMTVSSGGDFPVTSEYEIPNFRWGEMKFYIGCHHKTYPKTNPISKLQKATKSKTYSNFSDIATIYYESLDKQDFSSPEIRITLLLLTYQLAELNSPSIHENLPRKD</sequence>